<feature type="transmembrane region" description="Helical" evidence="2">
    <location>
        <begin position="151"/>
        <end position="169"/>
    </location>
</feature>
<evidence type="ECO:0008006" key="6">
    <source>
        <dbReference type="Google" id="ProtNLM"/>
    </source>
</evidence>
<feature type="compositionally biased region" description="Basic residues" evidence="1">
    <location>
        <begin position="184"/>
        <end position="200"/>
    </location>
</feature>
<sequence length="200" mass="22002">MIKKIQTFILSLIAVFVATAAVNAQATGAPTLEIITPGEDQIIYGNTIPILFNVENFEIVNYEENTKPTAGQGHIHIWLDDENPTPVSANKVVENTFTFSDVPYGQHTLMAELVGNTHQSLTPPQKMTVNFTNAEIASSEAAATSGFDKNTALVILVVVALVIIAAWWYTKEEDEEEISETKPKRTKKAIAKKTTRKKTK</sequence>
<comment type="caution">
    <text evidence="4">The sequence shown here is derived from an EMBL/GenBank/DDBJ whole genome shotgun (WGS) entry which is preliminary data.</text>
</comment>
<dbReference type="EMBL" id="MFBD01000037">
    <property type="protein sequence ID" value="OGD88140.1"/>
    <property type="molecule type" value="Genomic_DNA"/>
</dbReference>
<feature type="signal peptide" evidence="3">
    <location>
        <begin position="1"/>
        <end position="20"/>
    </location>
</feature>
<dbReference type="Proteomes" id="UP000177369">
    <property type="component" value="Unassembled WGS sequence"/>
</dbReference>
<organism evidence="4 5">
    <name type="scientific">Candidatus Curtissbacteria bacterium RIFCSPHIGHO2_02_FULL_40_16b</name>
    <dbReference type="NCBI Taxonomy" id="1797714"/>
    <lineage>
        <taxon>Bacteria</taxon>
        <taxon>Candidatus Curtissiibacteriota</taxon>
    </lineage>
</organism>
<evidence type="ECO:0000313" key="5">
    <source>
        <dbReference type="Proteomes" id="UP000177369"/>
    </source>
</evidence>
<evidence type="ECO:0000313" key="4">
    <source>
        <dbReference type="EMBL" id="OGD88140.1"/>
    </source>
</evidence>
<evidence type="ECO:0000256" key="2">
    <source>
        <dbReference type="SAM" id="Phobius"/>
    </source>
</evidence>
<feature type="chain" id="PRO_5009518715" description="DUF4399 domain-containing protein" evidence="3">
    <location>
        <begin position="21"/>
        <end position="200"/>
    </location>
</feature>
<evidence type="ECO:0000256" key="3">
    <source>
        <dbReference type="SAM" id="SignalP"/>
    </source>
</evidence>
<reference evidence="4 5" key="1">
    <citation type="journal article" date="2016" name="Nat. Commun.">
        <title>Thousands of microbial genomes shed light on interconnected biogeochemical processes in an aquifer system.</title>
        <authorList>
            <person name="Anantharaman K."/>
            <person name="Brown C.T."/>
            <person name="Hug L.A."/>
            <person name="Sharon I."/>
            <person name="Castelle C.J."/>
            <person name="Probst A.J."/>
            <person name="Thomas B.C."/>
            <person name="Singh A."/>
            <person name="Wilkins M.J."/>
            <person name="Karaoz U."/>
            <person name="Brodie E.L."/>
            <person name="Williams K.H."/>
            <person name="Hubbard S.S."/>
            <person name="Banfield J.F."/>
        </authorList>
    </citation>
    <scope>NUCLEOTIDE SEQUENCE [LARGE SCALE GENOMIC DNA]</scope>
</reference>
<proteinExistence type="predicted"/>
<keyword evidence="2" id="KW-0472">Membrane</keyword>
<name>A0A1F5G8E4_9BACT</name>
<dbReference type="AlphaFoldDB" id="A0A1F5G8E4"/>
<evidence type="ECO:0000256" key="1">
    <source>
        <dbReference type="SAM" id="MobiDB-lite"/>
    </source>
</evidence>
<gene>
    <name evidence="4" type="ORF">A3D04_01575</name>
</gene>
<feature type="region of interest" description="Disordered" evidence="1">
    <location>
        <begin position="175"/>
        <end position="200"/>
    </location>
</feature>
<keyword evidence="2" id="KW-1133">Transmembrane helix</keyword>
<keyword evidence="2" id="KW-0812">Transmembrane</keyword>
<keyword evidence="3" id="KW-0732">Signal</keyword>
<protein>
    <recommendedName>
        <fullName evidence="6">DUF4399 domain-containing protein</fullName>
    </recommendedName>
</protein>
<accession>A0A1F5G8E4</accession>